<organism evidence="1 2">
    <name type="scientific">Fusarium oxysporum (strain Fo5176)</name>
    <name type="common">Fusarium vascular wilt</name>
    <dbReference type="NCBI Taxonomy" id="660025"/>
    <lineage>
        <taxon>Eukaryota</taxon>
        <taxon>Fungi</taxon>
        <taxon>Dikarya</taxon>
        <taxon>Ascomycota</taxon>
        <taxon>Pezizomycotina</taxon>
        <taxon>Sordariomycetes</taxon>
        <taxon>Hypocreomycetidae</taxon>
        <taxon>Hypocreales</taxon>
        <taxon>Nectriaceae</taxon>
        <taxon>Fusarium</taxon>
        <taxon>Fusarium oxysporum species complex</taxon>
    </lineage>
</organism>
<dbReference type="Proteomes" id="UP000002489">
    <property type="component" value="Unassembled WGS sequence"/>
</dbReference>
<evidence type="ECO:0000313" key="1">
    <source>
        <dbReference type="EnsemblFungi" id="FOXG_00599P0"/>
    </source>
</evidence>
<accession>A0A0D2X9N4</accession>
<protein>
    <submittedName>
        <fullName evidence="1">Uncharacterized protein</fullName>
    </submittedName>
</protein>
<proteinExistence type="predicted"/>
<dbReference type="EnsemblFungi" id="FOXG_00599T0">
    <property type="protein sequence ID" value="FOXG_00599P0"/>
    <property type="gene ID" value="FOXG_00599"/>
</dbReference>
<name>A0A0D2X9N4_FUSOF</name>
<dbReference type="AlphaFoldDB" id="A0A0D2X9N4"/>
<reference evidence="1" key="2">
    <citation type="submission" date="2025-08" db="UniProtKB">
        <authorList>
            <consortium name="EnsemblFungi"/>
        </authorList>
    </citation>
    <scope>IDENTIFICATION</scope>
    <source>
        <strain evidence="1">4287 / CBS 123668 / FGSC 9935 / NRRL 34936</strain>
    </source>
</reference>
<sequence>MATLNISLFPASPLIPTADLSTFLHDRQCPTAISQRARALTRHVFPDYLDLRSSDHSSSRQPPRSVLKTLDWTIISSNNSSWLPRHSLRSGDFSRNSPTRTARAILLYPVSSCMVAKEPRAAKVRSSLPWTTHRPR</sequence>
<reference evidence="2" key="1">
    <citation type="journal article" date="2012" name="Mol. Plant Microbe Interact.">
        <title>A highly conserved effector in Fusarium oxysporum is required for full virulence on Arabidopsis.</title>
        <authorList>
            <person name="Thatcher L.F."/>
            <person name="Gardiner D.M."/>
            <person name="Kazan K."/>
            <person name="Manners J."/>
        </authorList>
    </citation>
    <scope>NUCLEOTIDE SEQUENCE [LARGE SCALE GENOMIC DNA]</scope>
    <source>
        <strain evidence="2">Fo5176</strain>
    </source>
</reference>
<evidence type="ECO:0000313" key="2">
    <source>
        <dbReference type="Proteomes" id="UP000002489"/>
    </source>
</evidence>